<feature type="signal peptide" evidence="1">
    <location>
        <begin position="1"/>
        <end position="16"/>
    </location>
</feature>
<evidence type="ECO:0000313" key="2">
    <source>
        <dbReference type="EMBL" id="CAB3373233.1"/>
    </source>
</evidence>
<comment type="caution">
    <text evidence="2">The sequence shown here is derived from an EMBL/GenBank/DDBJ whole genome shotgun (WGS) entry which is preliminary data.</text>
</comment>
<accession>A0A8S1CYW9</accession>
<feature type="chain" id="PRO_5035883510" evidence="1">
    <location>
        <begin position="17"/>
        <end position="134"/>
    </location>
</feature>
<gene>
    <name evidence="2" type="ORF">CLODIP_2_CD03664</name>
</gene>
<protein>
    <submittedName>
        <fullName evidence="2">Uncharacterized protein</fullName>
    </submittedName>
</protein>
<evidence type="ECO:0000256" key="1">
    <source>
        <dbReference type="SAM" id="SignalP"/>
    </source>
</evidence>
<evidence type="ECO:0000313" key="3">
    <source>
        <dbReference type="Proteomes" id="UP000494165"/>
    </source>
</evidence>
<dbReference type="EMBL" id="CADEPI010000083">
    <property type="protein sequence ID" value="CAB3373233.1"/>
    <property type="molecule type" value="Genomic_DNA"/>
</dbReference>
<keyword evidence="1" id="KW-0732">Signal</keyword>
<keyword evidence="3" id="KW-1185">Reference proteome</keyword>
<sequence length="134" mass="13759">MFKLVAFSALLAVASAGNLLAPAAYASPLAYGSYGAYAAPAYAAQAAYAPAYATHATYAAPAVVKTVAPVATSYANTYKVAVKSPACRRPRLRFYAAASHASSYAASCLHSTFCCHSPAYTSAAPAYASRRSLS</sequence>
<proteinExistence type="predicted"/>
<dbReference type="Proteomes" id="UP000494165">
    <property type="component" value="Unassembled WGS sequence"/>
</dbReference>
<dbReference type="AlphaFoldDB" id="A0A8S1CYW9"/>
<organism evidence="2 3">
    <name type="scientific">Cloeon dipterum</name>
    <dbReference type="NCBI Taxonomy" id="197152"/>
    <lineage>
        <taxon>Eukaryota</taxon>
        <taxon>Metazoa</taxon>
        <taxon>Ecdysozoa</taxon>
        <taxon>Arthropoda</taxon>
        <taxon>Hexapoda</taxon>
        <taxon>Insecta</taxon>
        <taxon>Pterygota</taxon>
        <taxon>Palaeoptera</taxon>
        <taxon>Ephemeroptera</taxon>
        <taxon>Pisciforma</taxon>
        <taxon>Baetidae</taxon>
        <taxon>Cloeon</taxon>
    </lineage>
</organism>
<name>A0A8S1CYW9_9INSE</name>
<reference evidence="2 3" key="1">
    <citation type="submission" date="2020-04" db="EMBL/GenBank/DDBJ databases">
        <authorList>
            <person name="Alioto T."/>
            <person name="Alioto T."/>
            <person name="Gomez Garrido J."/>
        </authorList>
    </citation>
    <scope>NUCLEOTIDE SEQUENCE [LARGE SCALE GENOMIC DNA]</scope>
</reference>